<proteinExistence type="predicted"/>
<keyword evidence="2" id="KW-0677">Repeat</keyword>
<sequence length="1276" mass="136201">MSSTTREPGPDDLPDSTLDGADGREEGIRQEAHASGHARINQAGRDQHFYYSAGAHTRRSTRPGTEALECPYPGLAAFGPEQARWFFGRDGLVADLLARLDQRLRGVGGIQMVIAPSGTGKSSLLRAGLLPRLAQSALPDSHRWPVLLFTPTTDPVGALAAQICSLTGAEAAETADRFRADPCAGAAMLARHIDDDHAMRVVVVVDQFEELFTLCADDRQRRMFIDLLSRIADPYPEAEASTARPAGLVVIGMRADFYAACAGHPGLRTALEDAPLLVGAMSRAEVREAIIFPAQDVGLDIEPGLVELLLRDLGATSGPGEEETTGYEAGRLPLLAHALRVSWQQRNGATLTVEGYQATGGIQRALATTADRAFAGLDADGRKAARTVFLRLVKIGEGVDDGRRRRSWTELVEASGDSRAASAVVDVFTEARLLTREQDTVEITHEALLHGWPQLRRWIDGDRAGRILHQDLEEETAAWERAGGDPALLYRGSRLELAQAWAAAAPVGDLSLAARAFLSASARLHRRTVRLRVAVIAALAVLTVVAATTAVIGVRERNEALRQRDTATYNRILAEADRLADTDISLSAQLTLVAHRRNPGDDTYTRILNMQHIPLSIRLTVQADSVNSVAFSPSGRILAAAGSDGLIRLWDVADPAQPKPLGPLAGHTDGILEVAFSPDGQALASLGYDKSVRLWSVADPARPKPLGRPLALHSDELSTLAFSTDGHILVVADSQVHLWSVRDPARPKPLGRLPAHFTDGVFSLAFSPDGHMLAVGDSDQKVWRWSLNDPAHPRPLGRPLVHDGFLTSVNALAFSPGGELASASDDVRRWDVRTGELVSRPLGGSTDDVSDVAFSPDRYTLASTDDNVIRLWNVSERSEVKAIGQPLTGHTGAVRSLAFSADGRTLASGADDGTVRLWNLAVGRITNATGPAPSVAFGPDGRTLVGVDWATQLWRTTDRARPTPLGEFPSGFAAQFDGVLGPMALSPDWRTLATVGDRNHGGRSLRLWKVTAGDRAVQIGPPLTSHSDAFTSVAFSPYGRFLVAIGEDGSVRLWDVADPAHPAASAQPLTGPTGDVVSLAFSPDGHTLASADGNDVSIWNIADPVRPKPLSRLPSTSTDDVQSLAFSPDGHTLAVADTQVHLWSVRDLTQPKPLEQLPFQTTGSGLSLAFSPDGHTLASGGGDGSVWLWHISASGRAEPRGQRLTAHNGAVTSVAFSPDGHLLASAGGDRSIQLWELDVEATIRRICASSAGAMTADAWRRYVGDNSYSPPCGNRG</sequence>
<evidence type="ECO:0000256" key="5">
    <source>
        <dbReference type="SAM" id="Phobius"/>
    </source>
</evidence>
<keyword evidence="5" id="KW-1133">Transmembrane helix</keyword>
<dbReference type="SMART" id="SM00320">
    <property type="entry name" value="WD40"/>
    <property type="match status" value="12"/>
</dbReference>
<dbReference type="Gene3D" id="2.130.10.10">
    <property type="entry name" value="YVTN repeat-like/Quinoprotein amine dehydrogenase"/>
    <property type="match status" value="5"/>
</dbReference>
<dbReference type="PROSITE" id="PS50294">
    <property type="entry name" value="WD_REPEATS_REGION"/>
    <property type="match status" value="6"/>
</dbReference>
<dbReference type="PANTHER" id="PTHR22847">
    <property type="entry name" value="WD40 REPEAT PROTEIN"/>
    <property type="match status" value="1"/>
</dbReference>
<evidence type="ECO:0000256" key="1">
    <source>
        <dbReference type="ARBA" id="ARBA00022574"/>
    </source>
</evidence>
<comment type="caution">
    <text evidence="7">The sequence shown here is derived from an EMBL/GenBank/DDBJ whole genome shotgun (WGS) entry which is preliminary data.</text>
</comment>
<dbReference type="SUPFAM" id="SSF50978">
    <property type="entry name" value="WD40 repeat-like"/>
    <property type="match status" value="2"/>
</dbReference>
<dbReference type="AlphaFoldDB" id="A0A7W9GBK5"/>
<name>A0A7W9GBK5_9ACTN</name>
<dbReference type="PRINTS" id="PR00320">
    <property type="entry name" value="GPROTEINBRPT"/>
</dbReference>
<keyword evidence="8" id="KW-1185">Reference proteome</keyword>
<feature type="repeat" description="WD" evidence="3">
    <location>
        <begin position="1204"/>
        <end position="1245"/>
    </location>
</feature>
<feature type="repeat" description="WD" evidence="3">
    <location>
        <begin position="761"/>
        <end position="788"/>
    </location>
</feature>
<organism evidence="7 8">
    <name type="scientific">Nonomuraea jabiensis</name>
    <dbReference type="NCBI Taxonomy" id="882448"/>
    <lineage>
        <taxon>Bacteria</taxon>
        <taxon>Bacillati</taxon>
        <taxon>Actinomycetota</taxon>
        <taxon>Actinomycetes</taxon>
        <taxon>Streptosporangiales</taxon>
        <taxon>Streptosporangiaceae</taxon>
        <taxon>Nonomuraea</taxon>
    </lineage>
</organism>
<keyword evidence="5" id="KW-0812">Transmembrane</keyword>
<feature type="repeat" description="WD" evidence="3">
    <location>
        <begin position="664"/>
        <end position="697"/>
    </location>
</feature>
<feature type="repeat" description="WD" evidence="3">
    <location>
        <begin position="1167"/>
        <end position="1199"/>
    </location>
</feature>
<dbReference type="PANTHER" id="PTHR22847:SF637">
    <property type="entry name" value="WD REPEAT DOMAIN 5B"/>
    <property type="match status" value="1"/>
</dbReference>
<dbReference type="Pfam" id="PF20703">
    <property type="entry name" value="nSTAND1"/>
    <property type="match status" value="1"/>
</dbReference>
<feature type="repeat" description="WD" evidence="3">
    <location>
        <begin position="619"/>
        <end position="652"/>
    </location>
</feature>
<dbReference type="InterPro" id="IPR019775">
    <property type="entry name" value="WD40_repeat_CS"/>
</dbReference>
<evidence type="ECO:0000313" key="8">
    <source>
        <dbReference type="Proteomes" id="UP000579153"/>
    </source>
</evidence>
<feature type="domain" description="Novel STAND NTPase 1" evidence="6">
    <location>
        <begin position="71"/>
        <end position="486"/>
    </location>
</feature>
<evidence type="ECO:0000256" key="2">
    <source>
        <dbReference type="ARBA" id="ARBA00022737"/>
    </source>
</evidence>
<evidence type="ECO:0000259" key="6">
    <source>
        <dbReference type="Pfam" id="PF20703"/>
    </source>
</evidence>
<dbReference type="Pfam" id="PF00400">
    <property type="entry name" value="WD40"/>
    <property type="match status" value="10"/>
</dbReference>
<feature type="repeat" description="WD" evidence="3">
    <location>
        <begin position="1023"/>
        <end position="1056"/>
    </location>
</feature>
<dbReference type="InterPro" id="IPR036322">
    <property type="entry name" value="WD40_repeat_dom_sf"/>
</dbReference>
<evidence type="ECO:0000256" key="3">
    <source>
        <dbReference type="PROSITE-ProRule" id="PRU00221"/>
    </source>
</evidence>
<feature type="repeat" description="WD" evidence="3">
    <location>
        <begin position="887"/>
        <end position="928"/>
    </location>
</feature>
<feature type="transmembrane region" description="Helical" evidence="5">
    <location>
        <begin position="533"/>
        <end position="554"/>
    </location>
</feature>
<gene>
    <name evidence="7" type="ORF">HD596_007524</name>
</gene>
<keyword evidence="1 3" id="KW-0853">WD repeat</keyword>
<reference evidence="7 8" key="1">
    <citation type="submission" date="2020-08" db="EMBL/GenBank/DDBJ databases">
        <title>Sequencing the genomes of 1000 actinobacteria strains.</title>
        <authorList>
            <person name="Klenk H.-P."/>
        </authorList>
    </citation>
    <scope>NUCLEOTIDE SEQUENCE [LARGE SCALE GENOMIC DNA]</scope>
    <source>
        <strain evidence="7 8">DSM 45507</strain>
    </source>
</reference>
<dbReference type="InterPro" id="IPR020472">
    <property type="entry name" value="WD40_PAC1"/>
</dbReference>
<dbReference type="CDD" id="cd00200">
    <property type="entry name" value="WD40"/>
    <property type="match status" value="2"/>
</dbReference>
<dbReference type="InterPro" id="IPR027417">
    <property type="entry name" value="P-loop_NTPase"/>
</dbReference>
<dbReference type="InterPro" id="IPR049052">
    <property type="entry name" value="nSTAND1"/>
</dbReference>
<accession>A0A7W9GBK5</accession>
<dbReference type="PROSITE" id="PS50082">
    <property type="entry name" value="WD_REPEATS_2"/>
    <property type="match status" value="8"/>
</dbReference>
<feature type="region of interest" description="Disordered" evidence="4">
    <location>
        <begin position="1"/>
        <end position="23"/>
    </location>
</feature>
<dbReference type="Proteomes" id="UP000579153">
    <property type="component" value="Unassembled WGS sequence"/>
</dbReference>
<dbReference type="SUPFAM" id="SSF52540">
    <property type="entry name" value="P-loop containing nucleoside triphosphate hydrolases"/>
    <property type="match status" value="1"/>
</dbReference>
<keyword evidence="5" id="KW-0472">Membrane</keyword>
<dbReference type="InterPro" id="IPR001680">
    <property type="entry name" value="WD40_rpt"/>
</dbReference>
<evidence type="ECO:0000313" key="7">
    <source>
        <dbReference type="EMBL" id="MBB5780768.1"/>
    </source>
</evidence>
<dbReference type="RefSeq" id="WP_185074182.1">
    <property type="nucleotide sequence ID" value="NZ_JACHMB010000001.1"/>
</dbReference>
<feature type="repeat" description="WD" evidence="3">
    <location>
        <begin position="842"/>
        <end position="882"/>
    </location>
</feature>
<evidence type="ECO:0000256" key="4">
    <source>
        <dbReference type="SAM" id="MobiDB-lite"/>
    </source>
</evidence>
<dbReference type="PROSITE" id="PS00678">
    <property type="entry name" value="WD_REPEATS_1"/>
    <property type="match status" value="5"/>
</dbReference>
<protein>
    <submittedName>
        <fullName evidence="7">WD40 repeat protein</fullName>
    </submittedName>
</protein>
<dbReference type="InterPro" id="IPR015943">
    <property type="entry name" value="WD40/YVTN_repeat-like_dom_sf"/>
</dbReference>
<dbReference type="EMBL" id="JACHMB010000001">
    <property type="protein sequence ID" value="MBB5780768.1"/>
    <property type="molecule type" value="Genomic_DNA"/>
</dbReference>